<proteinExistence type="predicted"/>
<dbReference type="AlphaFoldDB" id="A0A8J3LKN2"/>
<accession>A0A8J3LKN2</accession>
<dbReference type="Proteomes" id="UP000653674">
    <property type="component" value="Unassembled WGS sequence"/>
</dbReference>
<sequence length="57" mass="5964">MELRAPPPADDPADAVSDEPPELLSVDEAQALARAAVTAKKAAQKIARRGRVAEVVT</sequence>
<dbReference type="EMBL" id="BONU01000007">
    <property type="protein sequence ID" value="GIG73139.1"/>
    <property type="molecule type" value="Genomic_DNA"/>
</dbReference>
<organism evidence="1 2">
    <name type="scientific">Planosporangium flavigriseum</name>
    <dbReference type="NCBI Taxonomy" id="373681"/>
    <lineage>
        <taxon>Bacteria</taxon>
        <taxon>Bacillati</taxon>
        <taxon>Actinomycetota</taxon>
        <taxon>Actinomycetes</taxon>
        <taxon>Micromonosporales</taxon>
        <taxon>Micromonosporaceae</taxon>
        <taxon>Planosporangium</taxon>
    </lineage>
</organism>
<reference evidence="1" key="1">
    <citation type="submission" date="2021-01" db="EMBL/GenBank/DDBJ databases">
        <title>Whole genome shotgun sequence of Planosporangium flavigriseum NBRC 105377.</title>
        <authorList>
            <person name="Komaki H."/>
            <person name="Tamura T."/>
        </authorList>
    </citation>
    <scope>NUCLEOTIDE SEQUENCE</scope>
    <source>
        <strain evidence="1">NBRC 105377</strain>
    </source>
</reference>
<gene>
    <name evidence="1" type="ORF">Pfl04_15430</name>
</gene>
<comment type="caution">
    <text evidence="1">The sequence shown here is derived from an EMBL/GenBank/DDBJ whole genome shotgun (WGS) entry which is preliminary data.</text>
</comment>
<name>A0A8J3LKN2_9ACTN</name>
<keyword evidence="2" id="KW-1185">Reference proteome</keyword>
<evidence type="ECO:0000313" key="2">
    <source>
        <dbReference type="Proteomes" id="UP000653674"/>
    </source>
</evidence>
<evidence type="ECO:0000313" key="1">
    <source>
        <dbReference type="EMBL" id="GIG73139.1"/>
    </source>
</evidence>
<protein>
    <submittedName>
        <fullName evidence="1">Uncharacterized protein</fullName>
    </submittedName>
</protein>